<reference evidence="2" key="1">
    <citation type="submission" date="2015-01" db="EMBL/GenBank/DDBJ databases">
        <title>The Genome Sequence of Cladophialophora bantiana CBS 173.52.</title>
        <authorList>
            <consortium name="The Broad Institute Genomics Platform"/>
            <person name="Cuomo C."/>
            <person name="de Hoog S."/>
            <person name="Gorbushina A."/>
            <person name="Stielow B."/>
            <person name="Teixiera M."/>
            <person name="Abouelleil A."/>
            <person name="Chapman S.B."/>
            <person name="Priest M."/>
            <person name="Young S.K."/>
            <person name="Wortman J."/>
            <person name="Nusbaum C."/>
            <person name="Birren B."/>
        </authorList>
    </citation>
    <scope>NUCLEOTIDE SEQUENCE [LARGE SCALE GENOMIC DNA]</scope>
    <source>
        <strain evidence="2">CBS 173.52</strain>
    </source>
</reference>
<name>A0A0D2IHW3_CLAB1</name>
<dbReference type="AlphaFoldDB" id="A0A0D2IHW3"/>
<evidence type="ECO:0000313" key="2">
    <source>
        <dbReference type="EMBL" id="KIW96329.1"/>
    </source>
</evidence>
<dbReference type="OrthoDB" id="4119398at2759"/>
<evidence type="ECO:0000313" key="3">
    <source>
        <dbReference type="Proteomes" id="UP000053789"/>
    </source>
</evidence>
<protein>
    <submittedName>
        <fullName evidence="2">Uncharacterized protein</fullName>
    </submittedName>
</protein>
<dbReference type="GeneID" id="27696326"/>
<dbReference type="Proteomes" id="UP000053789">
    <property type="component" value="Unassembled WGS sequence"/>
</dbReference>
<feature type="region of interest" description="Disordered" evidence="1">
    <location>
        <begin position="1"/>
        <end position="21"/>
    </location>
</feature>
<dbReference type="HOGENOM" id="CLU_2209743_0_0_1"/>
<dbReference type="EMBL" id="KN846983">
    <property type="protein sequence ID" value="KIW96329.1"/>
    <property type="molecule type" value="Genomic_DNA"/>
</dbReference>
<accession>A0A0D2IHW3</accession>
<gene>
    <name evidence="2" type="ORF">Z519_03398</name>
</gene>
<proteinExistence type="predicted"/>
<evidence type="ECO:0000256" key="1">
    <source>
        <dbReference type="SAM" id="MobiDB-lite"/>
    </source>
</evidence>
<keyword evidence="3" id="KW-1185">Reference proteome</keyword>
<organism evidence="2 3">
    <name type="scientific">Cladophialophora bantiana (strain ATCC 10958 / CBS 173.52 / CDC B-1940 / NIH 8579)</name>
    <name type="common">Xylohypha bantiana</name>
    <dbReference type="NCBI Taxonomy" id="1442370"/>
    <lineage>
        <taxon>Eukaryota</taxon>
        <taxon>Fungi</taxon>
        <taxon>Dikarya</taxon>
        <taxon>Ascomycota</taxon>
        <taxon>Pezizomycotina</taxon>
        <taxon>Eurotiomycetes</taxon>
        <taxon>Chaetothyriomycetidae</taxon>
        <taxon>Chaetothyriales</taxon>
        <taxon>Herpotrichiellaceae</taxon>
        <taxon>Cladophialophora</taxon>
    </lineage>
</organism>
<dbReference type="RefSeq" id="XP_016622998.1">
    <property type="nucleotide sequence ID" value="XM_016761148.1"/>
</dbReference>
<sequence>MEDLLERCRNPPPTIGPKKYPGKPLLDQYANAEECDEMLWDWKLRGVAHETLHKQWERLTRETIDRGNLIARFVELKEHFAVTGDLEFPPSWLERWPGDMKYKIISD</sequence>